<dbReference type="Proteomes" id="UP001162131">
    <property type="component" value="Unassembled WGS sequence"/>
</dbReference>
<dbReference type="Gene3D" id="2.130.10.10">
    <property type="entry name" value="YVTN repeat-like/Quinoprotein amine dehydrogenase"/>
    <property type="match status" value="1"/>
</dbReference>
<dbReference type="GO" id="GO:1904263">
    <property type="term" value="P:positive regulation of TORC1 signaling"/>
    <property type="evidence" value="ECO:0007669"/>
    <property type="project" value="TreeGrafter"/>
</dbReference>
<organism evidence="5 6">
    <name type="scientific">Blepharisma stoltei</name>
    <dbReference type="NCBI Taxonomy" id="1481888"/>
    <lineage>
        <taxon>Eukaryota</taxon>
        <taxon>Sar</taxon>
        <taxon>Alveolata</taxon>
        <taxon>Ciliophora</taxon>
        <taxon>Postciliodesmatophora</taxon>
        <taxon>Heterotrichea</taxon>
        <taxon>Heterotrichida</taxon>
        <taxon>Blepharismidae</taxon>
        <taxon>Blepharisma</taxon>
    </lineage>
</organism>
<dbReference type="InterPro" id="IPR015943">
    <property type="entry name" value="WD40/YVTN_repeat-like_dom_sf"/>
</dbReference>
<comment type="caution">
    <text evidence="5">The sequence shown here is derived from an EMBL/GenBank/DDBJ whole genome shotgun (WGS) entry which is preliminary data.</text>
</comment>
<proteinExistence type="predicted"/>
<evidence type="ECO:0000256" key="2">
    <source>
        <dbReference type="ARBA" id="ARBA00022737"/>
    </source>
</evidence>
<dbReference type="AlphaFoldDB" id="A0AAU9IWL4"/>
<evidence type="ECO:0000313" key="5">
    <source>
        <dbReference type="EMBL" id="CAG9317459.1"/>
    </source>
</evidence>
<evidence type="ECO:0000256" key="3">
    <source>
        <dbReference type="PROSITE-ProRule" id="PRU00221"/>
    </source>
</evidence>
<evidence type="ECO:0000313" key="6">
    <source>
        <dbReference type="Proteomes" id="UP001162131"/>
    </source>
</evidence>
<dbReference type="InterPro" id="IPR001680">
    <property type="entry name" value="WD40_rpt"/>
</dbReference>
<dbReference type="GO" id="GO:0035591">
    <property type="term" value="F:signaling adaptor activity"/>
    <property type="evidence" value="ECO:0007669"/>
    <property type="project" value="TreeGrafter"/>
</dbReference>
<gene>
    <name evidence="5" type="ORF">BSTOLATCC_MIC18705</name>
</gene>
<accession>A0AAU9IWL4</accession>
<dbReference type="PANTHER" id="PTHR46170">
    <property type="entry name" value="GATOR COMPLEX PROTEIN WDR59"/>
    <property type="match status" value="1"/>
</dbReference>
<dbReference type="EMBL" id="CAJZBQ010000018">
    <property type="protein sequence ID" value="CAG9317459.1"/>
    <property type="molecule type" value="Genomic_DNA"/>
</dbReference>
<keyword evidence="6" id="KW-1185">Reference proteome</keyword>
<reference evidence="5" key="1">
    <citation type="submission" date="2021-09" db="EMBL/GenBank/DDBJ databases">
        <authorList>
            <consortium name="AG Swart"/>
            <person name="Singh M."/>
            <person name="Singh A."/>
            <person name="Seah K."/>
            <person name="Emmerich C."/>
        </authorList>
    </citation>
    <scope>NUCLEOTIDE SEQUENCE</scope>
    <source>
        <strain evidence="5">ATCC30299</strain>
    </source>
</reference>
<evidence type="ECO:0000256" key="1">
    <source>
        <dbReference type="ARBA" id="ARBA00022574"/>
    </source>
</evidence>
<dbReference type="GO" id="GO:0035859">
    <property type="term" value="C:Seh1-associated complex"/>
    <property type="evidence" value="ECO:0007669"/>
    <property type="project" value="TreeGrafter"/>
</dbReference>
<dbReference type="PROSITE" id="PS00678">
    <property type="entry name" value="WD_REPEATS_1"/>
    <property type="match status" value="1"/>
</dbReference>
<dbReference type="InterPro" id="IPR049566">
    <property type="entry name" value="WDR59_RTC1-like_RING_Znf"/>
</dbReference>
<keyword evidence="2" id="KW-0677">Repeat</keyword>
<dbReference type="PANTHER" id="PTHR46170:SF1">
    <property type="entry name" value="GATOR COMPLEX PROTEIN WDR59"/>
    <property type="match status" value="1"/>
</dbReference>
<evidence type="ECO:0000259" key="4">
    <source>
        <dbReference type="Pfam" id="PF17120"/>
    </source>
</evidence>
<keyword evidence="1 3" id="KW-0853">WD repeat</keyword>
<dbReference type="Pfam" id="PF17120">
    <property type="entry name" value="zf-RING_16"/>
    <property type="match status" value="1"/>
</dbReference>
<dbReference type="InterPro" id="IPR019775">
    <property type="entry name" value="WD40_repeat_CS"/>
</dbReference>
<protein>
    <recommendedName>
        <fullName evidence="4">WDR59/RTC1-like RING zinc finger domain-containing protein</fullName>
    </recommendedName>
</protein>
<name>A0AAU9IWL4_9CILI</name>
<dbReference type="GO" id="GO:0034198">
    <property type="term" value="P:cellular response to amino acid starvation"/>
    <property type="evidence" value="ECO:0007669"/>
    <property type="project" value="TreeGrafter"/>
</dbReference>
<dbReference type="SUPFAM" id="SSF50978">
    <property type="entry name" value="WD40 repeat-like"/>
    <property type="match status" value="1"/>
</dbReference>
<feature type="repeat" description="WD" evidence="3">
    <location>
        <begin position="76"/>
        <end position="116"/>
    </location>
</feature>
<dbReference type="InterPro" id="IPR049567">
    <property type="entry name" value="WDR59-like"/>
</dbReference>
<dbReference type="SMART" id="SM00320">
    <property type="entry name" value="WD40"/>
    <property type="match status" value="4"/>
</dbReference>
<dbReference type="GO" id="GO:0005774">
    <property type="term" value="C:vacuolar membrane"/>
    <property type="evidence" value="ECO:0007669"/>
    <property type="project" value="TreeGrafter"/>
</dbReference>
<sequence length="789" mass="88853">MTTVTLNEAYSIVAVYKDQIAVGGTNGISIVDLQGQQEHLSDIETQNLSWSKDGLLAASRGKVLDVYKGKELIWSVTKHIRNIRDIKWNDANLITSCSTDSKLFAWDIRTKEPAITFNATKGVGVYRLAWSHHSSDILASAHDTALKLWDARLPRKSLATVKAAHPGRILCLDWHHTDSSKLLSSGVLSYIKVWKSSSTNVSVLNSAQYHPPIVKTLFTPSSNRIVCVTEQSEGKLHILDADDLRPKLYYNLRSASIEDVAWGENKLIVLSADRVLNVIEGQALIEEKIKEDEDSAEEEFEGEVSNLYIEEKGSISLEEELNKAEKKFRGQGMNIEDKGMGQRYCVVRISNERNYIRYLFKFPQDYPKSPPILTLQGFSIDVKEHIKSIEKKTLKISTNRSKNSQNSFIKLCDYILKSINKISPPPEMLFDGLEADIVQDEEDIIENTYRSALISSCPASSGHCWHPSGKLFTFICYRPTEQNTDENENTTDDFFEDIKAQHFEMGINAEELNPAQNNENNQNLGILLWADYSWLLPYTPVFVKELSMDPAENLINICKKNASVCEKYGHAEVAKCWELFIPSLELFVNVRSWVSHPLGLSLAAKFLSHFCQTSNITGRLMICLFCILALKTTNSEACSIKRSITISSSDQSSPESIENYYKRTPCRYLIFLTLKEFSEILLSWGMQSTAIKILKMMNVLSLNNMLLSGEESLGFNMIHPKTTHLQVNCNKCNTKFLKCSICLKAVLGLSVFCEICGHGGHLIHQKQWFSNEAKCASGCGCSCVFRNST</sequence>
<dbReference type="InterPro" id="IPR036322">
    <property type="entry name" value="WD40_repeat_dom_sf"/>
</dbReference>
<feature type="domain" description="WDR59/RTC1-like RING zinc finger" evidence="4">
    <location>
        <begin position="738"/>
        <end position="786"/>
    </location>
</feature>
<dbReference type="PROSITE" id="PS50082">
    <property type="entry name" value="WD_REPEATS_2"/>
    <property type="match status" value="1"/>
</dbReference>